<dbReference type="InterPro" id="IPR001670">
    <property type="entry name" value="ADH_Fe/GldA"/>
</dbReference>
<evidence type="ECO:0000313" key="4">
    <source>
        <dbReference type="EMBL" id="GAO17892.1"/>
    </source>
</evidence>
<feature type="compositionally biased region" description="Low complexity" evidence="2">
    <location>
        <begin position="37"/>
        <end position="61"/>
    </location>
</feature>
<keyword evidence="1" id="KW-0560">Oxidoreductase</keyword>
<dbReference type="PANTHER" id="PTHR11496:SF105">
    <property type="entry name" value="REDUCTASE, PUTATIVE (AFU_ORTHOLOGUE AFUA_6G07090)-RELATED"/>
    <property type="match status" value="1"/>
</dbReference>
<feature type="domain" description="Alcohol dehydrogenase iron-type/glycerol dehydrogenase GldA" evidence="3">
    <location>
        <begin position="148"/>
        <end position="260"/>
    </location>
</feature>
<dbReference type="AlphaFoldDB" id="A0A1B5L335"/>
<dbReference type="Gene3D" id="3.40.50.1970">
    <property type="match status" value="1"/>
</dbReference>
<feature type="region of interest" description="Disordered" evidence="2">
    <location>
        <begin position="1"/>
        <end position="153"/>
    </location>
</feature>
<organism evidence="4 5">
    <name type="scientific">Ustilaginoidea virens</name>
    <name type="common">Rice false smut fungus</name>
    <name type="synonym">Villosiclava virens</name>
    <dbReference type="NCBI Taxonomy" id="1159556"/>
    <lineage>
        <taxon>Eukaryota</taxon>
        <taxon>Fungi</taxon>
        <taxon>Dikarya</taxon>
        <taxon>Ascomycota</taxon>
        <taxon>Pezizomycotina</taxon>
        <taxon>Sordariomycetes</taxon>
        <taxon>Hypocreomycetidae</taxon>
        <taxon>Hypocreales</taxon>
        <taxon>Clavicipitaceae</taxon>
        <taxon>Ustilaginoidea</taxon>
    </lineage>
</organism>
<feature type="compositionally biased region" description="Basic and acidic residues" evidence="2">
    <location>
        <begin position="17"/>
        <end position="36"/>
    </location>
</feature>
<proteinExistence type="predicted"/>
<feature type="region of interest" description="Disordered" evidence="2">
    <location>
        <begin position="274"/>
        <end position="322"/>
    </location>
</feature>
<evidence type="ECO:0000256" key="1">
    <source>
        <dbReference type="ARBA" id="ARBA00023002"/>
    </source>
</evidence>
<comment type="caution">
    <text evidence="4">The sequence shown here is derived from an EMBL/GenBank/DDBJ whole genome shotgun (WGS) entry which is preliminary data.</text>
</comment>
<reference evidence="5" key="1">
    <citation type="journal article" date="2016" name="Genome Announc.">
        <title>Genome sequence of Ustilaginoidea virens IPU010, a rice pathogenic fungus causing false smut.</title>
        <authorList>
            <person name="Kumagai T."/>
            <person name="Ishii T."/>
            <person name="Terai G."/>
            <person name="Umemura M."/>
            <person name="Machida M."/>
            <person name="Asai K."/>
        </authorList>
    </citation>
    <scope>NUCLEOTIDE SEQUENCE [LARGE SCALE GENOMIC DNA]</scope>
    <source>
        <strain evidence="5">IPU010</strain>
    </source>
</reference>
<evidence type="ECO:0000259" key="3">
    <source>
        <dbReference type="Pfam" id="PF00465"/>
    </source>
</evidence>
<accession>A0A1B5L335</accession>
<dbReference type="GO" id="GO:0004022">
    <property type="term" value="F:alcohol dehydrogenase (NAD+) activity"/>
    <property type="evidence" value="ECO:0007669"/>
    <property type="project" value="TreeGrafter"/>
</dbReference>
<dbReference type="Pfam" id="PF00465">
    <property type="entry name" value="Fe-ADH"/>
    <property type="match status" value="1"/>
</dbReference>
<dbReference type="PANTHER" id="PTHR11496">
    <property type="entry name" value="ALCOHOL DEHYDROGENASE"/>
    <property type="match status" value="1"/>
</dbReference>
<dbReference type="Proteomes" id="UP000054053">
    <property type="component" value="Unassembled WGS sequence"/>
</dbReference>
<feature type="compositionally biased region" description="Basic and acidic residues" evidence="2">
    <location>
        <begin position="132"/>
        <end position="142"/>
    </location>
</feature>
<dbReference type="GO" id="GO:0046872">
    <property type="term" value="F:metal ion binding"/>
    <property type="evidence" value="ECO:0007669"/>
    <property type="project" value="InterPro"/>
</dbReference>
<gene>
    <name evidence="4" type="ORF">UVI_02030110</name>
</gene>
<dbReference type="SUPFAM" id="SSF56796">
    <property type="entry name" value="Dehydroquinate synthase-like"/>
    <property type="match status" value="2"/>
</dbReference>
<feature type="compositionally biased region" description="Basic and acidic residues" evidence="2">
    <location>
        <begin position="295"/>
        <end position="306"/>
    </location>
</feature>
<feature type="compositionally biased region" description="Low complexity" evidence="2">
    <location>
        <begin position="274"/>
        <end position="294"/>
    </location>
</feature>
<dbReference type="InterPro" id="IPR039697">
    <property type="entry name" value="Alcohol_dehydrogenase_Fe"/>
</dbReference>
<feature type="compositionally biased region" description="Low complexity" evidence="2">
    <location>
        <begin position="70"/>
        <end position="113"/>
    </location>
</feature>
<dbReference type="GO" id="GO:0005739">
    <property type="term" value="C:mitochondrion"/>
    <property type="evidence" value="ECO:0007669"/>
    <property type="project" value="TreeGrafter"/>
</dbReference>
<name>A0A1B5L335_USTVR</name>
<evidence type="ECO:0000313" key="5">
    <source>
        <dbReference type="Proteomes" id="UP000054053"/>
    </source>
</evidence>
<evidence type="ECO:0000256" key="2">
    <source>
        <dbReference type="SAM" id="MobiDB-lite"/>
    </source>
</evidence>
<dbReference type="EMBL" id="BBTG02000013">
    <property type="protein sequence ID" value="GAO17892.1"/>
    <property type="molecule type" value="Genomic_DNA"/>
</dbReference>
<sequence>MALAGMSSDRWISGTNKDARKYIEEGEVRKVREGDAKPNPSSAGPSGATSACSAGSAALSPTSNQLLPPGSAGIAAGGSSSATPAVAGAAGAETNRTSSSAPPAGGSRSGSQARKPHVKSPRSEYGASSKSTRTEGSHRSSHPETPSPRIVYGSGTLARLPTELERLGVTSPLIVSSPSRITLARRIQGLIPSLHARILDSAVVNVPARVVDEAVARIDDRDVVISVGGASALGLAKAIGCRKGIPHVCIPTTYSASEMMPLLLDACPARHGSVSGSSAVGDASRSSSSSSSSKSKSDRPQRRDSATRGGSRKSPRTTSFRDPRVLPEVIIYDEDLTMSMPKRFSAPSGDVAMARLTERRDQDDTAQWSYLHLPGV</sequence>
<protein>
    <recommendedName>
        <fullName evidence="3">Alcohol dehydrogenase iron-type/glycerol dehydrogenase GldA domain-containing protein</fullName>
    </recommendedName>
</protein>